<evidence type="ECO:0000313" key="4">
    <source>
        <dbReference type="Proteomes" id="UP000322084"/>
    </source>
</evidence>
<dbReference type="Gene3D" id="3.40.190.290">
    <property type="match status" value="1"/>
</dbReference>
<dbReference type="PANTHER" id="PTHR30537:SF5">
    <property type="entry name" value="HTH-TYPE TRANSCRIPTIONAL ACTIVATOR TTDR-RELATED"/>
    <property type="match status" value="1"/>
</dbReference>
<dbReference type="SUPFAM" id="SSF53850">
    <property type="entry name" value="Periplasmic binding protein-like II"/>
    <property type="match status" value="1"/>
</dbReference>
<feature type="domain" description="LysR substrate-binding" evidence="2">
    <location>
        <begin position="2"/>
        <end position="141"/>
    </location>
</feature>
<dbReference type="CDD" id="cd08422">
    <property type="entry name" value="PBP2_CrgA_like"/>
    <property type="match status" value="1"/>
</dbReference>
<dbReference type="RefSeq" id="WP_149999540.1">
    <property type="nucleotide sequence ID" value="NZ_BKCL01000001.1"/>
</dbReference>
<dbReference type="AlphaFoldDB" id="A0A5A7MM09"/>
<dbReference type="InterPro" id="IPR058163">
    <property type="entry name" value="LysR-type_TF_proteobact-type"/>
</dbReference>
<reference evidence="3 4" key="1">
    <citation type="submission" date="2019-09" db="EMBL/GenBank/DDBJ databases">
        <title>NBRP : Genome information of microbial organism related human and environment.</title>
        <authorList>
            <person name="Hattori M."/>
            <person name="Oshima K."/>
            <person name="Inaba H."/>
            <person name="Suda W."/>
            <person name="Sakamoto M."/>
            <person name="Iino T."/>
            <person name="Kitahara M."/>
            <person name="Oshida Y."/>
            <person name="Iida T."/>
            <person name="Kudo T."/>
            <person name="Itoh T."/>
            <person name="Ohkuma M."/>
        </authorList>
    </citation>
    <scope>NUCLEOTIDE SEQUENCE [LARGE SCALE GENOMIC DNA]</scope>
    <source>
        <strain evidence="3 4">Hi-2</strain>
    </source>
</reference>
<comment type="caution">
    <text evidence="3">The sequence shown here is derived from an EMBL/GenBank/DDBJ whole genome shotgun (WGS) entry which is preliminary data.</text>
</comment>
<accession>A0A5A7MM09</accession>
<sequence length="179" mass="20185">MVARPLLDMTLVTLAAPSYFEAHGVPQTPNDLEHHQCINYRLMDSRALYAWAFRINDTVRRITPHAHFIANEADAVIAAGLAGLGLFQAPIHFVQQQLQDGSLVPVLVDYRATIHTLYLCYPGRKNLPLRVRSFIDFTLEESHRGRFMLDHDPCLLQQEKTDHSLDSKAGAMPKTPLIS</sequence>
<dbReference type="Proteomes" id="UP000322084">
    <property type="component" value="Unassembled WGS sequence"/>
</dbReference>
<dbReference type="EMBL" id="BKCL01000001">
    <property type="protein sequence ID" value="GEQ96987.1"/>
    <property type="molecule type" value="Genomic_DNA"/>
</dbReference>
<evidence type="ECO:0000256" key="1">
    <source>
        <dbReference type="ARBA" id="ARBA00009437"/>
    </source>
</evidence>
<protein>
    <recommendedName>
        <fullName evidence="2">LysR substrate-binding domain-containing protein</fullName>
    </recommendedName>
</protein>
<organism evidence="3 4">
    <name type="scientific">Iodidimonas gelatinilytica</name>
    <dbReference type="NCBI Taxonomy" id="1236966"/>
    <lineage>
        <taxon>Bacteria</taxon>
        <taxon>Pseudomonadati</taxon>
        <taxon>Pseudomonadota</taxon>
        <taxon>Alphaproteobacteria</taxon>
        <taxon>Iodidimonadales</taxon>
        <taxon>Iodidimonadaceae</taxon>
        <taxon>Iodidimonas</taxon>
    </lineage>
</organism>
<dbReference type="InterPro" id="IPR005119">
    <property type="entry name" value="LysR_subst-bd"/>
</dbReference>
<dbReference type="PANTHER" id="PTHR30537">
    <property type="entry name" value="HTH-TYPE TRANSCRIPTIONAL REGULATOR"/>
    <property type="match status" value="1"/>
</dbReference>
<comment type="similarity">
    <text evidence="1">Belongs to the LysR transcriptional regulatory family.</text>
</comment>
<gene>
    <name evidence="3" type="ORF">JCM17844_06240</name>
</gene>
<evidence type="ECO:0000259" key="2">
    <source>
        <dbReference type="Pfam" id="PF03466"/>
    </source>
</evidence>
<dbReference type="Pfam" id="PF03466">
    <property type="entry name" value="LysR_substrate"/>
    <property type="match status" value="1"/>
</dbReference>
<proteinExistence type="inferred from homology"/>
<name>A0A5A7MM09_9PROT</name>
<evidence type="ECO:0000313" key="3">
    <source>
        <dbReference type="EMBL" id="GEQ96987.1"/>
    </source>
</evidence>